<comment type="similarity">
    <text evidence="1">Belongs to the pseudouridine synthase RluA family.</text>
</comment>
<evidence type="ECO:0000256" key="2">
    <source>
        <dbReference type="ARBA" id="ARBA00023235"/>
    </source>
</evidence>
<evidence type="ECO:0000313" key="5">
    <source>
        <dbReference type="EMBL" id="PJZ74096.1"/>
    </source>
</evidence>
<sequence length="223" mass="25618">MPTSQIKIHYRGNFLLLAEKPAGIPVHATLDQNRQNFADLLQEQENLTYLRLVNRLDLETSGLVLFCTEPERNKEADEILRQSEKMYLCVVEGVPSKDEFREECFLKDGKGRVQSVRSGGKKAITEFKVLSRNSEQNLSLLEAKLITGRRHQIRFQISTAGFPILGDKVYNSKPLRKSGIIERCLLHSYRLTFRNEEGTLTKIVSPPNKDFRPYLQFFPGISF</sequence>
<dbReference type="Pfam" id="PF00849">
    <property type="entry name" value="PseudoU_synth_2"/>
    <property type="match status" value="1"/>
</dbReference>
<feature type="domain" description="Pseudouridine synthase RsuA/RluA-like" evidence="3">
    <location>
        <begin position="16"/>
        <end position="158"/>
    </location>
</feature>
<dbReference type="Proteomes" id="UP000231990">
    <property type="component" value="Unassembled WGS sequence"/>
</dbReference>
<evidence type="ECO:0000313" key="7">
    <source>
        <dbReference type="Proteomes" id="UP000231990"/>
    </source>
</evidence>
<dbReference type="GO" id="GO:0003723">
    <property type="term" value="F:RNA binding"/>
    <property type="evidence" value="ECO:0007669"/>
    <property type="project" value="InterPro"/>
</dbReference>
<dbReference type="RefSeq" id="WP_100714540.1">
    <property type="nucleotide sequence ID" value="NZ_NPDY01000013.1"/>
</dbReference>
<proteinExistence type="inferred from homology"/>
<keyword evidence="6" id="KW-1185">Reference proteome</keyword>
<dbReference type="AlphaFoldDB" id="A0A2M9ZPV3"/>
<evidence type="ECO:0000259" key="3">
    <source>
        <dbReference type="Pfam" id="PF00849"/>
    </source>
</evidence>
<keyword evidence="2" id="KW-0413">Isomerase</keyword>
<dbReference type="CDD" id="cd02869">
    <property type="entry name" value="PseudoU_synth_RluA_like"/>
    <property type="match status" value="1"/>
</dbReference>
<name>A0A2M9ZPV3_9LEPT</name>
<gene>
    <name evidence="4" type="ORF">CH360_13330</name>
    <name evidence="5" type="ORF">CH373_04000</name>
</gene>
<organism evidence="5 7">
    <name type="scientific">Leptospira perolatii</name>
    <dbReference type="NCBI Taxonomy" id="2023191"/>
    <lineage>
        <taxon>Bacteria</taxon>
        <taxon>Pseudomonadati</taxon>
        <taxon>Spirochaetota</taxon>
        <taxon>Spirochaetia</taxon>
        <taxon>Leptospirales</taxon>
        <taxon>Leptospiraceae</taxon>
        <taxon>Leptospira</taxon>
    </lineage>
</organism>
<comment type="caution">
    <text evidence="5">The sequence shown here is derived from an EMBL/GenBank/DDBJ whole genome shotgun (WGS) entry which is preliminary data.</text>
</comment>
<protein>
    <submittedName>
        <fullName evidence="5">RNA pseudouridine synthase</fullName>
    </submittedName>
</protein>
<evidence type="ECO:0000256" key="1">
    <source>
        <dbReference type="ARBA" id="ARBA00010876"/>
    </source>
</evidence>
<dbReference type="InterPro" id="IPR006145">
    <property type="entry name" value="PsdUridine_synth_RsuA/RluA"/>
</dbReference>
<dbReference type="InterPro" id="IPR020103">
    <property type="entry name" value="PsdUridine_synth_cat_dom_sf"/>
</dbReference>
<dbReference type="GO" id="GO:0140098">
    <property type="term" value="F:catalytic activity, acting on RNA"/>
    <property type="evidence" value="ECO:0007669"/>
    <property type="project" value="UniProtKB-ARBA"/>
</dbReference>
<dbReference type="Proteomes" id="UP000231962">
    <property type="component" value="Unassembled WGS sequence"/>
</dbReference>
<dbReference type="GO" id="GO:0009982">
    <property type="term" value="F:pseudouridine synthase activity"/>
    <property type="evidence" value="ECO:0007669"/>
    <property type="project" value="InterPro"/>
</dbReference>
<evidence type="ECO:0000313" key="4">
    <source>
        <dbReference type="EMBL" id="PJZ69035.1"/>
    </source>
</evidence>
<dbReference type="PROSITE" id="PS01129">
    <property type="entry name" value="PSI_RLU"/>
    <property type="match status" value="1"/>
</dbReference>
<dbReference type="InterPro" id="IPR050188">
    <property type="entry name" value="RluA_PseudoU_synthase"/>
</dbReference>
<dbReference type="EMBL" id="NPDY01000013">
    <property type="protein sequence ID" value="PJZ69035.1"/>
    <property type="molecule type" value="Genomic_DNA"/>
</dbReference>
<evidence type="ECO:0000313" key="6">
    <source>
        <dbReference type="Proteomes" id="UP000231962"/>
    </source>
</evidence>
<reference evidence="6 7" key="1">
    <citation type="submission" date="2017-07" db="EMBL/GenBank/DDBJ databases">
        <title>Leptospira spp. isolated from tropical soils.</title>
        <authorList>
            <person name="Thibeaux R."/>
            <person name="Iraola G."/>
            <person name="Ferres I."/>
            <person name="Bierque E."/>
            <person name="Girault D."/>
            <person name="Soupe-Gilbert M.-E."/>
            <person name="Picardeau M."/>
            <person name="Goarant C."/>
        </authorList>
    </citation>
    <scope>NUCLEOTIDE SEQUENCE [LARGE SCALE GENOMIC DNA]</scope>
    <source>
        <strain evidence="5 7">FH1-B-B1</strain>
        <strain evidence="4 6">FH1-B-C1</strain>
    </source>
</reference>
<dbReference type="SUPFAM" id="SSF55120">
    <property type="entry name" value="Pseudouridine synthase"/>
    <property type="match status" value="1"/>
</dbReference>
<dbReference type="GO" id="GO:0000455">
    <property type="term" value="P:enzyme-directed rRNA pseudouridine synthesis"/>
    <property type="evidence" value="ECO:0007669"/>
    <property type="project" value="TreeGrafter"/>
</dbReference>
<accession>A0A2M9ZPV3</accession>
<dbReference type="InterPro" id="IPR006224">
    <property type="entry name" value="PsdUridine_synth_RluA-like_CS"/>
</dbReference>
<dbReference type="PANTHER" id="PTHR21600:SF44">
    <property type="entry name" value="RIBOSOMAL LARGE SUBUNIT PSEUDOURIDINE SYNTHASE D"/>
    <property type="match status" value="1"/>
</dbReference>
<dbReference type="PANTHER" id="PTHR21600">
    <property type="entry name" value="MITOCHONDRIAL RNA PSEUDOURIDINE SYNTHASE"/>
    <property type="match status" value="1"/>
</dbReference>
<dbReference type="Gene3D" id="3.30.2350.10">
    <property type="entry name" value="Pseudouridine synthase"/>
    <property type="match status" value="1"/>
</dbReference>
<dbReference type="EMBL" id="NPDZ01000002">
    <property type="protein sequence ID" value="PJZ74096.1"/>
    <property type="molecule type" value="Genomic_DNA"/>
</dbReference>
<dbReference type="OrthoDB" id="305739at2"/>